<evidence type="ECO:0000313" key="16">
    <source>
        <dbReference type="Proteomes" id="UP001620262"/>
    </source>
</evidence>
<proteinExistence type="inferred from homology"/>
<evidence type="ECO:0000256" key="5">
    <source>
        <dbReference type="ARBA" id="ARBA00022989"/>
    </source>
</evidence>
<dbReference type="Pfam" id="PF00672">
    <property type="entry name" value="HAMP"/>
    <property type="match status" value="1"/>
</dbReference>
<evidence type="ECO:0000313" key="15">
    <source>
        <dbReference type="EMBL" id="MFK3865788.1"/>
    </source>
</evidence>
<dbReference type="PANTHER" id="PTHR32089">
    <property type="entry name" value="METHYL-ACCEPTING CHEMOTAXIS PROTEIN MCPB"/>
    <property type="match status" value="1"/>
</dbReference>
<accession>A0ABW8L183</accession>
<evidence type="ECO:0000259" key="14">
    <source>
        <dbReference type="PROSITE" id="PS50885"/>
    </source>
</evidence>
<feature type="coiled-coil region" evidence="10">
    <location>
        <begin position="354"/>
        <end position="381"/>
    </location>
</feature>
<dbReference type="InterPro" id="IPR033480">
    <property type="entry name" value="sCache_2"/>
</dbReference>
<evidence type="ECO:0000259" key="12">
    <source>
        <dbReference type="PROSITE" id="PS50111"/>
    </source>
</evidence>
<keyword evidence="16" id="KW-1185">Reference proteome</keyword>
<evidence type="ECO:0000256" key="1">
    <source>
        <dbReference type="ARBA" id="ARBA00004429"/>
    </source>
</evidence>
<gene>
    <name evidence="15" type="ORF">ACI2JU_18195</name>
</gene>
<keyword evidence="3" id="KW-0997">Cell inner membrane</keyword>
<dbReference type="Pfam" id="PF00015">
    <property type="entry name" value="MCPsignal"/>
    <property type="match status" value="1"/>
</dbReference>
<name>A0ABW8L183_9GAMM</name>
<dbReference type="EMBL" id="JBJDOT010000030">
    <property type="protein sequence ID" value="MFK3865788.1"/>
    <property type="molecule type" value="Genomic_DNA"/>
</dbReference>
<feature type="domain" description="Methyl-accepting transducer" evidence="12">
    <location>
        <begin position="283"/>
        <end position="519"/>
    </location>
</feature>
<dbReference type="InterPro" id="IPR004090">
    <property type="entry name" value="Chemotax_Me-accpt_rcpt"/>
</dbReference>
<protein>
    <submittedName>
        <fullName evidence="15">Methyl-accepting chemotaxis protein</fullName>
    </submittedName>
</protein>
<sequence>MSNLSLKNKLLLLAILPLTLLLISLMASSYYLEYQNQQQNFVSFKTKLIADKESLLATEVEIGRQIINYELAKGTKEDAKNALRDLTFGKDGYFFIYDTKGVSIFHALLGDAIEGQNKIAMTDPNGKKIIVGLLEQARQGGGAFYYDFQKPNTTGLVEKMGYAAMVPGTDWMLGTGAYMDDIEAELTKYQATIQAHMNEKVTTLLLIALFWVVLTVFFALIAANNMVKPIHNMVQNLDDIAKGEGDLTKRLEVHSNDEIGQLGNSFNVFVSKLHSIITNVADVTRDVKDSSNDINTQTQLIENQLVNHNHETELVATAITEMSATSQEVAQNTTQVAVSTQSATQDVANAQKCVDVSLEEVSNLMSEINQAAEQVNSLSEQSKKINSVLSVIGGIAEQTNLLALNAAIEAARAGEQGRGFAVVADEVRSLASRTQESTLEINEMLNELHTLVTAAVKAMLASQQSCNRSVESSRAISESLGAVTSSVTTINDMSTQIATAATEQSSVTEEINRNVFAIQEIVNELTRSIKTTSSVSHHLAGRGESLGDLVGQFKI</sequence>
<evidence type="ECO:0000256" key="6">
    <source>
        <dbReference type="ARBA" id="ARBA00023136"/>
    </source>
</evidence>
<evidence type="ECO:0000256" key="4">
    <source>
        <dbReference type="ARBA" id="ARBA00022692"/>
    </source>
</evidence>
<keyword evidence="2" id="KW-1003">Cell membrane</keyword>
<evidence type="ECO:0000259" key="13">
    <source>
        <dbReference type="PROSITE" id="PS50192"/>
    </source>
</evidence>
<dbReference type="SMART" id="SM01049">
    <property type="entry name" value="Cache_2"/>
    <property type="match status" value="1"/>
</dbReference>
<dbReference type="RefSeq" id="WP_149981769.1">
    <property type="nucleotide sequence ID" value="NZ_CABVLM010000006.1"/>
</dbReference>
<keyword evidence="5 11" id="KW-1133">Transmembrane helix</keyword>
<keyword evidence="7 9" id="KW-0807">Transducer</keyword>
<dbReference type="InterPro" id="IPR003660">
    <property type="entry name" value="HAMP_dom"/>
</dbReference>
<dbReference type="PROSITE" id="PS50885">
    <property type="entry name" value="HAMP"/>
    <property type="match status" value="1"/>
</dbReference>
<dbReference type="SMART" id="SM00304">
    <property type="entry name" value="HAMP"/>
    <property type="match status" value="1"/>
</dbReference>
<organism evidence="15 16">
    <name type="scientific">Pseudoalteromonas rhizosphaerae</name>
    <dbReference type="NCBI Taxonomy" id="2518973"/>
    <lineage>
        <taxon>Bacteria</taxon>
        <taxon>Pseudomonadati</taxon>
        <taxon>Pseudomonadota</taxon>
        <taxon>Gammaproteobacteria</taxon>
        <taxon>Alteromonadales</taxon>
        <taxon>Pseudoalteromonadaceae</taxon>
        <taxon>Pseudoalteromonas</taxon>
    </lineage>
</organism>
<dbReference type="PROSITE" id="PS50192">
    <property type="entry name" value="T_SNARE"/>
    <property type="match status" value="1"/>
</dbReference>
<dbReference type="PANTHER" id="PTHR32089:SF55">
    <property type="entry name" value="METHYL ACCEPTING SENSORY TRANSDUCER WITH CACHE_2 SMALL MOLECULE BINDING DOMAIN"/>
    <property type="match status" value="1"/>
</dbReference>
<feature type="domain" description="HAMP" evidence="14">
    <location>
        <begin position="224"/>
        <end position="278"/>
    </location>
</feature>
<dbReference type="Gene3D" id="1.10.287.950">
    <property type="entry name" value="Methyl-accepting chemotaxis protein"/>
    <property type="match status" value="1"/>
</dbReference>
<feature type="transmembrane region" description="Helical" evidence="11">
    <location>
        <begin position="204"/>
        <end position="223"/>
    </location>
</feature>
<dbReference type="PROSITE" id="PS50111">
    <property type="entry name" value="CHEMOTAXIS_TRANSDUC_2"/>
    <property type="match status" value="1"/>
</dbReference>
<dbReference type="Pfam" id="PF17200">
    <property type="entry name" value="sCache_2"/>
    <property type="match status" value="1"/>
</dbReference>
<dbReference type="PRINTS" id="PR00260">
    <property type="entry name" value="CHEMTRNSDUCR"/>
</dbReference>
<keyword evidence="6 11" id="KW-0472">Membrane</keyword>
<comment type="similarity">
    <text evidence="8">Belongs to the methyl-accepting chemotaxis (MCP) protein family.</text>
</comment>
<evidence type="ECO:0000256" key="7">
    <source>
        <dbReference type="ARBA" id="ARBA00023224"/>
    </source>
</evidence>
<dbReference type="CDD" id="cd11386">
    <property type="entry name" value="MCP_signal"/>
    <property type="match status" value="1"/>
</dbReference>
<dbReference type="InterPro" id="IPR000727">
    <property type="entry name" value="T_SNARE_dom"/>
</dbReference>
<keyword evidence="10" id="KW-0175">Coiled coil</keyword>
<evidence type="ECO:0000256" key="8">
    <source>
        <dbReference type="ARBA" id="ARBA00029447"/>
    </source>
</evidence>
<keyword evidence="4 11" id="KW-0812">Transmembrane</keyword>
<dbReference type="Proteomes" id="UP001620262">
    <property type="component" value="Unassembled WGS sequence"/>
</dbReference>
<dbReference type="SMART" id="SM00283">
    <property type="entry name" value="MA"/>
    <property type="match status" value="1"/>
</dbReference>
<comment type="subcellular location">
    <subcellularLocation>
        <location evidence="1">Cell inner membrane</location>
        <topology evidence="1">Multi-pass membrane protein</topology>
    </subcellularLocation>
</comment>
<dbReference type="Gene3D" id="3.30.450.20">
    <property type="entry name" value="PAS domain"/>
    <property type="match status" value="1"/>
</dbReference>
<evidence type="ECO:0000256" key="3">
    <source>
        <dbReference type="ARBA" id="ARBA00022519"/>
    </source>
</evidence>
<comment type="caution">
    <text evidence="15">The sequence shown here is derived from an EMBL/GenBank/DDBJ whole genome shotgun (WGS) entry which is preliminary data.</text>
</comment>
<feature type="domain" description="T-SNARE coiled-coil homology" evidence="13">
    <location>
        <begin position="470"/>
        <end position="532"/>
    </location>
</feature>
<reference evidence="15 16" key="1">
    <citation type="submission" date="2024-11" db="EMBL/GenBank/DDBJ databases">
        <title>The Natural Products Discovery Center: Release of the First 8490 Sequenced Strains for Exploring Actinobacteria Biosynthetic Diversity.</title>
        <authorList>
            <person name="Kalkreuter E."/>
            <person name="Kautsar S.A."/>
            <person name="Yang D."/>
            <person name="Bader C.D."/>
            <person name="Teijaro C.N."/>
            <person name="Fluegel L."/>
            <person name="Davis C.M."/>
            <person name="Simpson J.R."/>
            <person name="Lauterbach L."/>
            <person name="Steele A.D."/>
            <person name="Gui C."/>
            <person name="Meng S."/>
            <person name="Li G."/>
            <person name="Viehrig K."/>
            <person name="Ye F."/>
            <person name="Su P."/>
            <person name="Kiefer A.F."/>
            <person name="Nichols A."/>
            <person name="Cepeda A.J."/>
            <person name="Yan W."/>
            <person name="Fan B."/>
            <person name="Jiang Y."/>
            <person name="Adhikari A."/>
            <person name="Zheng C.-J."/>
            <person name="Schuster L."/>
            <person name="Cowan T.M."/>
            <person name="Smanski M.J."/>
            <person name="Chevrette M.G."/>
            <person name="De Carvalho L.P.S."/>
            <person name="Shen B."/>
        </authorList>
    </citation>
    <scope>NUCLEOTIDE SEQUENCE [LARGE SCALE GENOMIC DNA]</scope>
    <source>
        <strain evidence="15 16">NPDC078403</strain>
    </source>
</reference>
<evidence type="ECO:0000256" key="10">
    <source>
        <dbReference type="SAM" id="Coils"/>
    </source>
</evidence>
<dbReference type="CDD" id="cd06225">
    <property type="entry name" value="HAMP"/>
    <property type="match status" value="1"/>
</dbReference>
<evidence type="ECO:0000256" key="9">
    <source>
        <dbReference type="PROSITE-ProRule" id="PRU00284"/>
    </source>
</evidence>
<dbReference type="SUPFAM" id="SSF58104">
    <property type="entry name" value="Methyl-accepting chemotaxis protein (MCP) signaling domain"/>
    <property type="match status" value="1"/>
</dbReference>
<evidence type="ECO:0000256" key="2">
    <source>
        <dbReference type="ARBA" id="ARBA00022475"/>
    </source>
</evidence>
<dbReference type="InterPro" id="IPR004089">
    <property type="entry name" value="MCPsignal_dom"/>
</dbReference>
<evidence type="ECO:0000256" key="11">
    <source>
        <dbReference type="SAM" id="Phobius"/>
    </source>
</evidence>